<evidence type="ECO:0000256" key="9">
    <source>
        <dbReference type="ARBA" id="ARBA00025157"/>
    </source>
</evidence>
<keyword evidence="3" id="KW-0813">Transport</keyword>
<dbReference type="GO" id="GO:0016887">
    <property type="term" value="F:ATP hydrolysis activity"/>
    <property type="evidence" value="ECO:0007669"/>
    <property type="project" value="InterPro"/>
</dbReference>
<comment type="function">
    <text evidence="9">Probably part of an ABC transporter complex. Responsible for energy coupling to the transport system.</text>
</comment>
<dbReference type="InterPro" id="IPR003439">
    <property type="entry name" value="ABC_transporter-like_ATP-bd"/>
</dbReference>
<dbReference type="InterPro" id="IPR050095">
    <property type="entry name" value="ECF_ABC_transporter_ATP-bd"/>
</dbReference>
<evidence type="ECO:0000259" key="10">
    <source>
        <dbReference type="PROSITE" id="PS50893"/>
    </source>
</evidence>
<comment type="caution">
    <text evidence="11">The sequence shown here is derived from an EMBL/GenBank/DDBJ whole genome shotgun (WGS) entry which is preliminary data.</text>
</comment>
<keyword evidence="4" id="KW-1003">Cell membrane</keyword>
<feature type="domain" description="ABC transporter" evidence="10">
    <location>
        <begin position="4"/>
        <end position="246"/>
    </location>
</feature>
<dbReference type="PROSITE" id="PS50893">
    <property type="entry name" value="ABC_TRANSPORTER_2"/>
    <property type="match status" value="2"/>
</dbReference>
<keyword evidence="7" id="KW-1278">Translocase</keyword>
<comment type="subcellular location">
    <subcellularLocation>
        <location evidence="1">Cell membrane</location>
    </subcellularLocation>
</comment>
<proteinExistence type="inferred from homology"/>
<dbReference type="EMBL" id="QMRA01000055">
    <property type="protein sequence ID" value="RLE53695.1"/>
    <property type="molecule type" value="Genomic_DNA"/>
</dbReference>
<dbReference type="SMART" id="SM00382">
    <property type="entry name" value="AAA"/>
    <property type="match status" value="2"/>
</dbReference>
<organism evidence="11 12">
    <name type="scientific">Thermoproteota archaeon</name>
    <dbReference type="NCBI Taxonomy" id="2056631"/>
    <lineage>
        <taxon>Archaea</taxon>
        <taxon>Thermoproteota</taxon>
    </lineage>
</organism>
<keyword evidence="8" id="KW-0472">Membrane</keyword>
<evidence type="ECO:0000256" key="4">
    <source>
        <dbReference type="ARBA" id="ARBA00022475"/>
    </source>
</evidence>
<dbReference type="SUPFAM" id="SSF52540">
    <property type="entry name" value="P-loop containing nucleoside triphosphate hydrolases"/>
    <property type="match status" value="2"/>
</dbReference>
<dbReference type="Proteomes" id="UP000269499">
    <property type="component" value="Unassembled WGS sequence"/>
</dbReference>
<keyword evidence="5" id="KW-0547">Nucleotide-binding</keyword>
<evidence type="ECO:0000256" key="5">
    <source>
        <dbReference type="ARBA" id="ARBA00022741"/>
    </source>
</evidence>
<dbReference type="AlphaFoldDB" id="A0A497F2G0"/>
<evidence type="ECO:0000256" key="6">
    <source>
        <dbReference type="ARBA" id="ARBA00022840"/>
    </source>
</evidence>
<dbReference type="FunFam" id="3.40.50.300:FF:000224">
    <property type="entry name" value="Energy-coupling factor transporter ATP-binding protein EcfA"/>
    <property type="match status" value="1"/>
</dbReference>
<dbReference type="GO" id="GO:0005524">
    <property type="term" value="F:ATP binding"/>
    <property type="evidence" value="ECO:0007669"/>
    <property type="project" value="UniProtKB-KW"/>
</dbReference>
<gene>
    <name evidence="11" type="ORF">DRJ26_03040</name>
</gene>
<evidence type="ECO:0000313" key="12">
    <source>
        <dbReference type="Proteomes" id="UP000269499"/>
    </source>
</evidence>
<evidence type="ECO:0000256" key="7">
    <source>
        <dbReference type="ARBA" id="ARBA00022967"/>
    </source>
</evidence>
<dbReference type="Gene3D" id="3.40.50.300">
    <property type="entry name" value="P-loop containing nucleotide triphosphate hydrolases"/>
    <property type="match status" value="2"/>
</dbReference>
<comment type="similarity">
    <text evidence="2">Belongs to the ABC transporter superfamily.</text>
</comment>
<dbReference type="InterPro" id="IPR015856">
    <property type="entry name" value="ABC_transpr_CbiO/EcfA_su"/>
</dbReference>
<evidence type="ECO:0000256" key="8">
    <source>
        <dbReference type="ARBA" id="ARBA00023136"/>
    </source>
</evidence>
<dbReference type="PANTHER" id="PTHR43553">
    <property type="entry name" value="HEAVY METAL TRANSPORTER"/>
    <property type="match status" value="1"/>
</dbReference>
<evidence type="ECO:0000313" key="11">
    <source>
        <dbReference type="EMBL" id="RLE53695.1"/>
    </source>
</evidence>
<evidence type="ECO:0000256" key="2">
    <source>
        <dbReference type="ARBA" id="ARBA00005417"/>
    </source>
</evidence>
<dbReference type="GO" id="GO:0042626">
    <property type="term" value="F:ATPase-coupled transmembrane transporter activity"/>
    <property type="evidence" value="ECO:0007669"/>
    <property type="project" value="TreeGrafter"/>
</dbReference>
<name>A0A497F2G0_9CREN</name>
<dbReference type="PANTHER" id="PTHR43553:SF25">
    <property type="entry name" value="ABC-TYPE COBALT TRANSPORT SYSTEM, ATPASE COMPONENT"/>
    <property type="match status" value="1"/>
</dbReference>
<dbReference type="InterPro" id="IPR027417">
    <property type="entry name" value="P-loop_NTPase"/>
</dbReference>
<dbReference type="CDD" id="cd03225">
    <property type="entry name" value="ABC_cobalt_CbiO_domain1"/>
    <property type="match status" value="2"/>
</dbReference>
<sequence>MVSVQLKSIVVQDLHCSYGSREVLRGVNLSVSSGEVAAIVGVSGSGKSTLAYCLSGIIPHKIEAEVSGEISIDDTNYRELSFRDIISHVNIVMEDYESQIFGLTVEEDIAFGLENLGLPRSEIANRLDWALMAFDLIDRRKALVSELSGGLKQRLAIASTAVLKPDFLILDNPTSNLDWPGILKLKQLVQELKTSGSGVILMLRKIKGFEECIDKIYILNSGSLRQVEFSNSALTPQFKPLIRNSRESVGSALISIEDVWFKYGGPYVLKGINLKVYAGESLVVMGCNGSGKTTLMKHLNGLLKPCKGRVVVCGRDTRNFSAAQMARFVGLAFQDPDKHLFAETVWEEVSFGCRNLNLPLENATKALKLLKLVELKDKPIHELSMGEKVRVVVASALALDPKVLVLDEPTTGQDYDLLQELAYLIYKLKVSGKAVVVVTHDSDFALAIADRIAVMNDGKIAYCGKPMEILYNEEVVEKAKLEPPSQARLLEVRG</sequence>
<dbReference type="InterPro" id="IPR003593">
    <property type="entry name" value="AAA+_ATPase"/>
</dbReference>
<dbReference type="Pfam" id="PF00005">
    <property type="entry name" value="ABC_tran"/>
    <property type="match status" value="2"/>
</dbReference>
<feature type="domain" description="ABC transporter" evidence="10">
    <location>
        <begin position="254"/>
        <end position="482"/>
    </location>
</feature>
<evidence type="ECO:0000256" key="1">
    <source>
        <dbReference type="ARBA" id="ARBA00004236"/>
    </source>
</evidence>
<evidence type="ECO:0000256" key="3">
    <source>
        <dbReference type="ARBA" id="ARBA00022448"/>
    </source>
</evidence>
<dbReference type="GO" id="GO:0043190">
    <property type="term" value="C:ATP-binding cassette (ABC) transporter complex"/>
    <property type="evidence" value="ECO:0007669"/>
    <property type="project" value="TreeGrafter"/>
</dbReference>
<reference evidence="11 12" key="1">
    <citation type="submission" date="2018-06" db="EMBL/GenBank/DDBJ databases">
        <title>Extensive metabolic versatility and redundancy in microbially diverse, dynamic hydrothermal sediments.</title>
        <authorList>
            <person name="Dombrowski N."/>
            <person name="Teske A."/>
            <person name="Baker B.J."/>
        </authorList>
    </citation>
    <scope>NUCLEOTIDE SEQUENCE [LARGE SCALE GENOMIC DNA]</scope>
    <source>
        <strain evidence="11">B20_G2</strain>
    </source>
</reference>
<accession>A0A497F2G0</accession>
<protein>
    <submittedName>
        <fullName evidence="11">ABC transporter</fullName>
    </submittedName>
</protein>
<keyword evidence="6" id="KW-0067">ATP-binding</keyword>